<feature type="coiled-coil region" evidence="1">
    <location>
        <begin position="54"/>
        <end position="88"/>
    </location>
</feature>
<evidence type="ECO:0000256" key="1">
    <source>
        <dbReference type="SAM" id="Coils"/>
    </source>
</evidence>
<sequence>MPHSMRDSGFMPANYLDPASPFTAQLGTNYVPGDGEILDIRRLVQPDSIWARELVRMDEQIQEMEISLGQLRERRDALKGNIDAHKALVSPMRLAPDDILREIFIACLPSATNALMDPREAPLLFGRICRHWRDIALSTPMLWASIHVPLTPRAGMDISVTTGVLQRWLKLSDGCPLAISLYSHDVYDSSLYDPHHIVSMVLDVSSRLRRLSLRGPFDIFLPLLSLGPDSLPCLRRLELSDSSHPDTQLFKDHPEAMNIIQLPSLTGISMLSAGMDCDLLSLRWSQLTSLTLFQQNYTSPEEPASGHLDCNKALEILRRCPNLRRCSLTITELDLNHCALSSNSVHISLPFLESLTLAGDFLLSSWIPKLSLPELSYLCIGDMRNDGFRYGTITSPNIVVRINSGFLTSSALFDILNSFPLTHFELTCDNYFDDAELSDTRIIMDDAFLERLCPPHNMCPLLTHLIVSNPSSNFSGSAAMDFVRARMGMDIRLQCFEVHYYGEAVDTNIPDIQSFVAYGLRLEFKNLSRNKSWGFNPGLGAYDAVARYLQF</sequence>
<keyword evidence="1" id="KW-0175">Coiled coil</keyword>
<organism evidence="2 3">
    <name type="scientific">Favolaschia claudopus</name>
    <dbReference type="NCBI Taxonomy" id="2862362"/>
    <lineage>
        <taxon>Eukaryota</taxon>
        <taxon>Fungi</taxon>
        <taxon>Dikarya</taxon>
        <taxon>Basidiomycota</taxon>
        <taxon>Agaricomycotina</taxon>
        <taxon>Agaricomycetes</taxon>
        <taxon>Agaricomycetidae</taxon>
        <taxon>Agaricales</taxon>
        <taxon>Marasmiineae</taxon>
        <taxon>Mycenaceae</taxon>
        <taxon>Favolaschia</taxon>
    </lineage>
</organism>
<protein>
    <recommendedName>
        <fullName evidence="4">F-box domain-containing protein</fullName>
    </recommendedName>
</protein>
<dbReference type="Proteomes" id="UP001362999">
    <property type="component" value="Unassembled WGS sequence"/>
</dbReference>
<comment type="caution">
    <text evidence="2">The sequence shown here is derived from an EMBL/GenBank/DDBJ whole genome shotgun (WGS) entry which is preliminary data.</text>
</comment>
<keyword evidence="3" id="KW-1185">Reference proteome</keyword>
<accession>A0AAW0AF42</accession>
<evidence type="ECO:0000313" key="2">
    <source>
        <dbReference type="EMBL" id="KAK7007915.1"/>
    </source>
</evidence>
<dbReference type="AlphaFoldDB" id="A0AAW0AF42"/>
<gene>
    <name evidence="2" type="ORF">R3P38DRAFT_1622786</name>
</gene>
<evidence type="ECO:0008006" key="4">
    <source>
        <dbReference type="Google" id="ProtNLM"/>
    </source>
</evidence>
<reference evidence="2 3" key="1">
    <citation type="journal article" date="2024" name="J Genomics">
        <title>Draft genome sequencing and assembly of Favolaschia claudopus CIRM-BRFM 2984 isolated from oak limbs.</title>
        <authorList>
            <person name="Navarro D."/>
            <person name="Drula E."/>
            <person name="Chaduli D."/>
            <person name="Cazenave R."/>
            <person name="Ahrendt S."/>
            <person name="Wang J."/>
            <person name="Lipzen A."/>
            <person name="Daum C."/>
            <person name="Barry K."/>
            <person name="Grigoriev I.V."/>
            <person name="Favel A."/>
            <person name="Rosso M.N."/>
            <person name="Martin F."/>
        </authorList>
    </citation>
    <scope>NUCLEOTIDE SEQUENCE [LARGE SCALE GENOMIC DNA]</scope>
    <source>
        <strain evidence="2 3">CIRM-BRFM 2984</strain>
    </source>
</reference>
<dbReference type="EMBL" id="JAWWNJ010000069">
    <property type="protein sequence ID" value="KAK7007915.1"/>
    <property type="molecule type" value="Genomic_DNA"/>
</dbReference>
<name>A0AAW0AF42_9AGAR</name>
<proteinExistence type="predicted"/>
<evidence type="ECO:0000313" key="3">
    <source>
        <dbReference type="Proteomes" id="UP001362999"/>
    </source>
</evidence>